<sequence length="163" mass="19137">MNMDEKKKILYIIDTEVHMEDFIKQNQYIDLENNIVLECSPVISPFDNSMRSIILTVYQHNIGKIVIVTSKEKNRQKSLSSLVLEENQKKDLQEKIQTLNYLFNYCKPEFPEANVLDWLEGNSSTENMLKVIRQHPLLPSDVQMTELLLDENNKVMGKEKNYQ</sequence>
<dbReference type="Proteomes" id="UP000279909">
    <property type="component" value="Unassembled WGS sequence"/>
</dbReference>
<comment type="caution">
    <text evidence="1">The sequence shown here is derived from an EMBL/GenBank/DDBJ whole genome shotgun (WGS) entry which is preliminary data.</text>
</comment>
<dbReference type="RefSeq" id="WP_122972620.1">
    <property type="nucleotide sequence ID" value="NZ_RHLQ01000031.1"/>
</dbReference>
<keyword evidence="2" id="KW-1185">Reference proteome</keyword>
<dbReference type="EMBL" id="RHLQ01000031">
    <property type="protein sequence ID" value="RNC98098.1"/>
    <property type="molecule type" value="Genomic_DNA"/>
</dbReference>
<evidence type="ECO:0000313" key="1">
    <source>
        <dbReference type="EMBL" id="RNC98098.1"/>
    </source>
</evidence>
<proteinExistence type="predicted"/>
<organism evidence="1 2">
    <name type="scientific">Lysinibacillus halotolerans</name>
    <dbReference type="NCBI Taxonomy" id="1368476"/>
    <lineage>
        <taxon>Bacteria</taxon>
        <taxon>Bacillati</taxon>
        <taxon>Bacillota</taxon>
        <taxon>Bacilli</taxon>
        <taxon>Bacillales</taxon>
        <taxon>Bacillaceae</taxon>
        <taxon>Lysinibacillus</taxon>
    </lineage>
</organism>
<accession>A0A3M8H6R0</accession>
<gene>
    <name evidence="1" type="ORF">EC501_12405</name>
</gene>
<reference evidence="1 2" key="1">
    <citation type="journal article" date="2014" name="Int. J. Syst. Evol. Microbiol.">
        <title>Lysinibacillus halotolerans sp. nov., isolated from saline-alkaline soil.</title>
        <authorList>
            <person name="Kong D."/>
            <person name="Wang Y."/>
            <person name="Zhao B."/>
            <person name="Li Y."/>
            <person name="Song J."/>
            <person name="Zhai Y."/>
            <person name="Zhang C."/>
            <person name="Wang H."/>
            <person name="Chen X."/>
            <person name="Zhao B."/>
            <person name="Ruan Z."/>
        </authorList>
    </citation>
    <scope>NUCLEOTIDE SEQUENCE [LARGE SCALE GENOMIC DNA]</scope>
    <source>
        <strain evidence="1 2">MCCC 1A12703</strain>
    </source>
</reference>
<name>A0A3M8H6R0_9BACI</name>
<evidence type="ECO:0000313" key="2">
    <source>
        <dbReference type="Proteomes" id="UP000279909"/>
    </source>
</evidence>
<dbReference type="OrthoDB" id="9792260at2"/>
<dbReference type="AlphaFoldDB" id="A0A3M8H6R0"/>
<protein>
    <recommendedName>
        <fullName evidence="3">Carbonic anhydrase</fullName>
    </recommendedName>
</protein>
<evidence type="ECO:0008006" key="3">
    <source>
        <dbReference type="Google" id="ProtNLM"/>
    </source>
</evidence>